<evidence type="ECO:0000256" key="3">
    <source>
        <dbReference type="ARBA" id="ARBA00022737"/>
    </source>
</evidence>
<evidence type="ECO:0000256" key="1">
    <source>
        <dbReference type="ARBA" id="ARBA00004123"/>
    </source>
</evidence>
<comment type="caution">
    <text evidence="8">The sequence shown here is derived from an EMBL/GenBank/DDBJ whole genome shotgun (WGS) entry which is preliminary data.</text>
</comment>
<proteinExistence type="inferred from homology"/>
<feature type="domain" description="RED-like N-terminal" evidence="7">
    <location>
        <begin position="56"/>
        <end position="288"/>
    </location>
</feature>
<feature type="domain" description="Protein RED C-terminal" evidence="6">
    <location>
        <begin position="451"/>
        <end position="534"/>
    </location>
</feature>
<feature type="region of interest" description="Disordered" evidence="5">
    <location>
        <begin position="166"/>
        <end position="185"/>
    </location>
</feature>
<feature type="compositionally biased region" description="Basic and acidic residues" evidence="5">
    <location>
        <begin position="72"/>
        <end position="83"/>
    </location>
</feature>
<feature type="compositionally biased region" description="Polar residues" evidence="5">
    <location>
        <begin position="450"/>
        <end position="461"/>
    </location>
</feature>
<accession>A0A8H7SAQ8</accession>
<feature type="region of interest" description="Disordered" evidence="5">
    <location>
        <begin position="269"/>
        <end position="465"/>
    </location>
</feature>
<evidence type="ECO:0008006" key="10">
    <source>
        <dbReference type="Google" id="ProtNLM"/>
    </source>
</evidence>
<dbReference type="InterPro" id="IPR012492">
    <property type="entry name" value="RED_C"/>
</dbReference>
<dbReference type="GO" id="GO:0005634">
    <property type="term" value="C:nucleus"/>
    <property type="evidence" value="ECO:0007669"/>
    <property type="project" value="UniProtKB-SubCell"/>
</dbReference>
<dbReference type="InterPro" id="IPR039896">
    <property type="entry name" value="Red-like"/>
</dbReference>
<name>A0A8H7SAQ8_9FUNG</name>
<reference evidence="8 9" key="1">
    <citation type="submission" date="2020-12" db="EMBL/GenBank/DDBJ databases">
        <title>Metabolic potential, ecology and presence of endohyphal bacteria is reflected in genomic diversity of Mucoromycotina.</title>
        <authorList>
            <person name="Muszewska A."/>
            <person name="Okrasinska A."/>
            <person name="Steczkiewicz K."/>
            <person name="Drgas O."/>
            <person name="Orlowska M."/>
            <person name="Perlinska-Lenart U."/>
            <person name="Aleksandrzak-Piekarczyk T."/>
            <person name="Szatraj K."/>
            <person name="Zielenkiewicz U."/>
            <person name="Pilsyk S."/>
            <person name="Malc E."/>
            <person name="Mieczkowski P."/>
            <person name="Kruszewska J.S."/>
            <person name="Biernat P."/>
            <person name="Pawlowska J."/>
        </authorList>
    </citation>
    <scope>NUCLEOTIDE SEQUENCE [LARGE SCALE GENOMIC DNA]</scope>
    <source>
        <strain evidence="8 9">CBS 142.35</strain>
    </source>
</reference>
<evidence type="ECO:0000256" key="2">
    <source>
        <dbReference type="ARBA" id="ARBA00006660"/>
    </source>
</evidence>
<feature type="compositionally biased region" description="Acidic residues" evidence="5">
    <location>
        <begin position="174"/>
        <end position="185"/>
    </location>
</feature>
<evidence type="ECO:0000313" key="8">
    <source>
        <dbReference type="EMBL" id="KAG2225887.1"/>
    </source>
</evidence>
<dbReference type="Pfam" id="PF07808">
    <property type="entry name" value="RED_N"/>
    <property type="match status" value="1"/>
</dbReference>
<gene>
    <name evidence="8" type="ORF">INT45_006583</name>
</gene>
<feature type="compositionally biased region" description="Low complexity" evidence="5">
    <location>
        <begin position="376"/>
        <end position="390"/>
    </location>
</feature>
<comment type="similarity">
    <text evidence="2">Belongs to the RED family.</text>
</comment>
<dbReference type="OrthoDB" id="3366823at2759"/>
<dbReference type="AlphaFoldDB" id="A0A8H7SAQ8"/>
<sequence length="537" mass="61518">MGDSGLSQDDFRKLLQTPRPGSNDDSETTTAQTPRFKAPAPKAPRNTGAVFATPQAIRKKKSQKPSSTPSNYRDRAAERRNNEQQDELSTEELLQKTTREQDETLDAKQLYEQSKYLGGDVDHTHLVKGLDYSLLEKVRNDIGTKLADAKSEAVLDSALDRLGQEKGTTRIIDQDEDEDENDEDEEVERIAVRSILAKNLVHLITTPKPTSNELFTPGRMAFVFELADEVGHYTDAFALPTTVIRSKADVIRKRTDMQQETELVINKISQIMRPQQQQQPELKKEDKKKKKQNSESIVAPPPLLPADSDDDIFSDAGTDYELDEETLTKDRNDDNDDEVEENSTVRKNYFGKEEEQEEKEGDQMQEVSKLLSQATQQNELQQSVPSQQQEQEQEQPAKRRKFEQEQEDADAMDIDMYGLGTAALPTSFEDRQRTIAYDSDDDDEEDEGSRATTSLVDQGTNRNKKAQLTRWDFDDEEQWQKYKDTIEIHPKSAFQYGVKLGDGRKRNREQRRGMSDKQKLNRDYQMVKNIMDKKYGK</sequence>
<protein>
    <recommendedName>
        <fullName evidence="10">RED-like N-terminal domain-containing protein</fullName>
    </recommendedName>
</protein>
<dbReference type="InterPro" id="IPR012916">
    <property type="entry name" value="RED_N"/>
</dbReference>
<dbReference type="Pfam" id="PF07807">
    <property type="entry name" value="RED_C"/>
    <property type="match status" value="1"/>
</dbReference>
<dbReference type="PANTHER" id="PTHR12765">
    <property type="entry name" value="RED PROTEIN IK FACTOR CYTOKINE IK"/>
    <property type="match status" value="1"/>
</dbReference>
<evidence type="ECO:0000256" key="4">
    <source>
        <dbReference type="ARBA" id="ARBA00023242"/>
    </source>
</evidence>
<dbReference type="EMBL" id="JAEPRB010000022">
    <property type="protein sequence ID" value="KAG2225887.1"/>
    <property type="molecule type" value="Genomic_DNA"/>
</dbReference>
<dbReference type="Proteomes" id="UP000646827">
    <property type="component" value="Unassembled WGS sequence"/>
</dbReference>
<feature type="compositionally biased region" description="Acidic residues" evidence="5">
    <location>
        <begin position="307"/>
        <end position="325"/>
    </location>
</feature>
<keyword evidence="9" id="KW-1185">Reference proteome</keyword>
<evidence type="ECO:0000256" key="5">
    <source>
        <dbReference type="SAM" id="MobiDB-lite"/>
    </source>
</evidence>
<feature type="region of interest" description="Disordered" evidence="5">
    <location>
        <begin position="1"/>
        <end position="101"/>
    </location>
</feature>
<feature type="compositionally biased region" description="Basic and acidic residues" evidence="5">
    <location>
        <begin position="510"/>
        <end position="522"/>
    </location>
</feature>
<comment type="subcellular location">
    <subcellularLocation>
        <location evidence="1">Nucleus</location>
    </subcellularLocation>
</comment>
<feature type="region of interest" description="Disordered" evidence="5">
    <location>
        <begin position="497"/>
        <end position="524"/>
    </location>
</feature>
<evidence type="ECO:0000259" key="7">
    <source>
        <dbReference type="Pfam" id="PF07808"/>
    </source>
</evidence>
<feature type="compositionally biased region" description="Acidic residues" evidence="5">
    <location>
        <begin position="438"/>
        <end position="447"/>
    </location>
</feature>
<evidence type="ECO:0000259" key="6">
    <source>
        <dbReference type="Pfam" id="PF07807"/>
    </source>
</evidence>
<organism evidence="8 9">
    <name type="scientific">Circinella minor</name>
    <dbReference type="NCBI Taxonomy" id="1195481"/>
    <lineage>
        <taxon>Eukaryota</taxon>
        <taxon>Fungi</taxon>
        <taxon>Fungi incertae sedis</taxon>
        <taxon>Mucoromycota</taxon>
        <taxon>Mucoromycotina</taxon>
        <taxon>Mucoromycetes</taxon>
        <taxon>Mucorales</taxon>
        <taxon>Lichtheimiaceae</taxon>
        <taxon>Circinella</taxon>
    </lineage>
</organism>
<keyword evidence="4" id="KW-0539">Nucleus</keyword>
<evidence type="ECO:0000313" key="9">
    <source>
        <dbReference type="Proteomes" id="UP000646827"/>
    </source>
</evidence>
<keyword evidence="3" id="KW-0677">Repeat</keyword>